<evidence type="ECO:0000256" key="7">
    <source>
        <dbReference type="SAM" id="Phobius"/>
    </source>
</evidence>
<dbReference type="InterPro" id="IPR050171">
    <property type="entry name" value="MFS_Transporters"/>
</dbReference>
<feature type="transmembrane region" description="Helical" evidence="7">
    <location>
        <begin position="353"/>
        <end position="371"/>
    </location>
</feature>
<comment type="subcellular location">
    <subcellularLocation>
        <location evidence="1">Cell membrane</location>
        <topology evidence="1">Multi-pass membrane protein</topology>
    </subcellularLocation>
</comment>
<evidence type="ECO:0000256" key="6">
    <source>
        <dbReference type="ARBA" id="ARBA00023136"/>
    </source>
</evidence>
<keyword evidence="4 7" id="KW-0812">Transmembrane</keyword>
<dbReference type="PANTHER" id="PTHR23517">
    <property type="entry name" value="RESISTANCE PROTEIN MDTM, PUTATIVE-RELATED-RELATED"/>
    <property type="match status" value="1"/>
</dbReference>
<feature type="transmembrane region" description="Helical" evidence="7">
    <location>
        <begin position="330"/>
        <end position="347"/>
    </location>
</feature>
<evidence type="ECO:0000256" key="2">
    <source>
        <dbReference type="ARBA" id="ARBA00022448"/>
    </source>
</evidence>
<feature type="transmembrane region" description="Helical" evidence="7">
    <location>
        <begin position="231"/>
        <end position="251"/>
    </location>
</feature>
<feature type="domain" description="Major facilitator superfamily (MFS) profile" evidence="8">
    <location>
        <begin position="1"/>
        <end position="375"/>
    </location>
</feature>
<sequence length="392" mass="43052">MPLSFFPTLARAAFLSYFLIFLKERFDLSVDQIGLFVGGFILLSSVSSLVFGSVLDGLSLKALMLTSSVIQSTVYLSLFIFNSLALVFILCLLLNLTYLSLETAVRMCIARLFPPQETASVLSLKYTFTNTAYALGPLIGLWLNRQGVSPLLFCSASALIFILVAVNPFALPRGGDRQNVEGEGWFGSLAIMAKDRNLLKFTVASVLLAGVFGQFHMYVGQYLITAHSTAQMYEIINVVFVTNALTSILLQYQIGRRVAAERFRYWICGCILAFVIGLMGFAFSSTLYLWGLFTAIFTVGEIIIQPLEFFYITRIAPAHMAGAYYSSQNLTYLGAASTPVVCGFILADFNPLYFLLYLLGLLMVGGVIFYVEGGKLIRPETKQPLASGAVGD</sequence>
<dbReference type="PANTHER" id="PTHR23517:SF3">
    <property type="entry name" value="INTEGRAL MEMBRANE TRANSPORT PROTEIN"/>
    <property type="match status" value="1"/>
</dbReference>
<dbReference type="RefSeq" id="WP_157755689.1">
    <property type="nucleotide sequence ID" value="NZ_AP017423.2"/>
</dbReference>
<proteinExistence type="predicted"/>
<feature type="transmembrane region" description="Helical" evidence="7">
    <location>
        <begin position="6"/>
        <end position="22"/>
    </location>
</feature>
<dbReference type="PROSITE" id="PS50850">
    <property type="entry name" value="MFS"/>
    <property type="match status" value="1"/>
</dbReference>
<dbReference type="Pfam" id="PF07690">
    <property type="entry name" value="MFS_1"/>
    <property type="match status" value="1"/>
</dbReference>
<dbReference type="SUPFAM" id="SSF103473">
    <property type="entry name" value="MFS general substrate transporter"/>
    <property type="match status" value="1"/>
</dbReference>
<evidence type="ECO:0000313" key="9">
    <source>
        <dbReference type="EMBL" id="BCX69533.1"/>
    </source>
</evidence>
<keyword evidence="3" id="KW-1003">Cell membrane</keyword>
<keyword evidence="2" id="KW-0813">Transport</keyword>
<protein>
    <submittedName>
        <fullName evidence="9">MFS transporter</fullName>
    </submittedName>
</protein>
<dbReference type="EMBL" id="AP017423">
    <property type="protein sequence ID" value="BCX69533.1"/>
    <property type="molecule type" value="Genomic_DNA"/>
</dbReference>
<accession>A0ABM7RWR8</accession>
<feature type="transmembrane region" description="Helical" evidence="7">
    <location>
        <begin position="149"/>
        <end position="171"/>
    </location>
</feature>
<feature type="transmembrane region" description="Helical" evidence="7">
    <location>
        <begin position="289"/>
        <end position="310"/>
    </location>
</feature>
<evidence type="ECO:0000259" key="8">
    <source>
        <dbReference type="PROSITE" id="PS50850"/>
    </source>
</evidence>
<feature type="transmembrane region" description="Helical" evidence="7">
    <location>
        <begin position="198"/>
        <end position="219"/>
    </location>
</feature>
<evidence type="ECO:0000256" key="3">
    <source>
        <dbReference type="ARBA" id="ARBA00022475"/>
    </source>
</evidence>
<keyword evidence="5 7" id="KW-1133">Transmembrane helix</keyword>
<dbReference type="InterPro" id="IPR036259">
    <property type="entry name" value="MFS_trans_sf"/>
</dbReference>
<keyword evidence="10" id="KW-1185">Reference proteome</keyword>
<evidence type="ECO:0000256" key="4">
    <source>
        <dbReference type="ARBA" id="ARBA00022692"/>
    </source>
</evidence>
<evidence type="ECO:0000256" key="5">
    <source>
        <dbReference type="ARBA" id="ARBA00022989"/>
    </source>
</evidence>
<keyword evidence="6 7" id="KW-0472">Membrane</keyword>
<gene>
    <name evidence="9" type="ORF">LAB08_R41800</name>
</gene>
<evidence type="ECO:0000256" key="1">
    <source>
        <dbReference type="ARBA" id="ARBA00004651"/>
    </source>
</evidence>
<dbReference type="Proteomes" id="UP000218595">
    <property type="component" value="Chromosome"/>
</dbReference>
<dbReference type="Gene3D" id="1.20.1250.20">
    <property type="entry name" value="MFS general substrate transporter like domains"/>
    <property type="match status" value="1"/>
</dbReference>
<dbReference type="InterPro" id="IPR020846">
    <property type="entry name" value="MFS_dom"/>
</dbReference>
<evidence type="ECO:0000313" key="10">
    <source>
        <dbReference type="Proteomes" id="UP000218595"/>
    </source>
</evidence>
<dbReference type="InterPro" id="IPR011701">
    <property type="entry name" value="MFS"/>
</dbReference>
<name>A0ABM7RWR8_9PSED</name>
<feature type="transmembrane region" description="Helical" evidence="7">
    <location>
        <begin position="75"/>
        <end position="101"/>
    </location>
</feature>
<feature type="transmembrane region" description="Helical" evidence="7">
    <location>
        <begin position="34"/>
        <end position="55"/>
    </location>
</feature>
<feature type="transmembrane region" description="Helical" evidence="7">
    <location>
        <begin position="263"/>
        <end position="283"/>
    </location>
</feature>
<reference evidence="9 10" key="1">
    <citation type="submission" date="2016-04" db="EMBL/GenBank/DDBJ databases">
        <title>Complete genome sequence of Pseudomonas sp. LAB-08 isolated from TCE contaminated aquifer soil.</title>
        <authorList>
            <person name="Dohra H."/>
            <person name="Suzuki K."/>
            <person name="Fatma A."/>
            <person name="Inuzuka Y."/>
            <person name="Honjo M."/>
            <person name="Tashiro Y."/>
            <person name="Futamata H."/>
        </authorList>
    </citation>
    <scope>NUCLEOTIDE SEQUENCE [LARGE SCALE GENOMIC DNA]</scope>
    <source>
        <strain evidence="9 10">LAB-08</strain>
    </source>
</reference>
<feature type="transmembrane region" description="Helical" evidence="7">
    <location>
        <begin position="122"/>
        <end position="143"/>
    </location>
</feature>
<organism evidence="9 10">
    <name type="scientific">Pseudomonas izuensis</name>
    <dbReference type="NCBI Taxonomy" id="2684212"/>
    <lineage>
        <taxon>Bacteria</taxon>
        <taxon>Pseudomonadati</taxon>
        <taxon>Pseudomonadota</taxon>
        <taxon>Gammaproteobacteria</taxon>
        <taxon>Pseudomonadales</taxon>
        <taxon>Pseudomonadaceae</taxon>
        <taxon>Pseudomonas</taxon>
    </lineage>
</organism>